<dbReference type="PROSITE" id="PS51257">
    <property type="entry name" value="PROKAR_LIPOPROTEIN"/>
    <property type="match status" value="1"/>
</dbReference>
<dbReference type="OrthoDB" id="1252094at2"/>
<dbReference type="EMBL" id="JBJXVJ010000005">
    <property type="protein sequence ID" value="MFN1219553.1"/>
    <property type="molecule type" value="Genomic_DNA"/>
</dbReference>
<evidence type="ECO:0000313" key="3">
    <source>
        <dbReference type="Proteomes" id="UP000070513"/>
    </source>
</evidence>
<comment type="caution">
    <text evidence="1">The sequence shown here is derived from an EMBL/GenBank/DDBJ whole genome shotgun (WGS) entry which is preliminary data.</text>
</comment>
<accession>A0A135WDH9</accession>
<dbReference type="AlphaFoldDB" id="A0A135WDH9"/>
<dbReference type="Proteomes" id="UP001634154">
    <property type="component" value="Unassembled WGS sequence"/>
</dbReference>
<keyword evidence="4" id="KW-1185">Reference proteome</keyword>
<organism evidence="1 3">
    <name type="scientific">Chryseobacterium kwangjuense</name>
    <dbReference type="NCBI Taxonomy" id="267125"/>
    <lineage>
        <taxon>Bacteria</taxon>
        <taxon>Pseudomonadati</taxon>
        <taxon>Bacteroidota</taxon>
        <taxon>Flavobacteriia</taxon>
        <taxon>Flavobacteriales</taxon>
        <taxon>Weeksellaceae</taxon>
        <taxon>Chryseobacterium group</taxon>
        <taxon>Chryseobacterium</taxon>
    </lineage>
</organism>
<reference evidence="2 4" key="4">
    <citation type="submission" date="2024-12" db="EMBL/GenBank/DDBJ databases">
        <title>Draft genome sequence of Chryseobacterium kwangjuense AG447.</title>
        <authorList>
            <person name="Cheptsov V.S."/>
            <person name="Belov A."/>
            <person name="Zavarzina A.G."/>
        </authorList>
    </citation>
    <scope>NUCLEOTIDE SEQUENCE [LARGE SCALE GENOMIC DNA]</scope>
    <source>
        <strain evidence="2 4">AG447</strain>
    </source>
</reference>
<evidence type="ECO:0000313" key="2">
    <source>
        <dbReference type="EMBL" id="MFN1219553.1"/>
    </source>
</evidence>
<reference evidence="1 3" key="3">
    <citation type="journal article" date="2016" name="Genome Announc.">
        <title>Draft Genome Sequence of a Biocontrol Rhizobacterium, Chryseobacterium kwangjuense Strain KJ1R5, Isolated from Pepper (Capsicum annuum).</title>
        <authorList>
            <person name="Jeong J.J."/>
            <person name="Park H."/>
            <person name="Park B.H."/>
            <person name="Mannaa M."/>
            <person name="Sang M.K."/>
            <person name="Choi I.G."/>
            <person name="Kim K.D."/>
        </authorList>
    </citation>
    <scope>NUCLEOTIDE SEQUENCE [LARGE SCALE GENOMIC DNA]</scope>
    <source>
        <strain evidence="1 3">KJ1R5</strain>
    </source>
</reference>
<evidence type="ECO:0000313" key="4">
    <source>
        <dbReference type="Proteomes" id="UP001634154"/>
    </source>
</evidence>
<sequence>MKKNLLIIFFVFISCKEKNKIDFLLNYKADKKHINLHFENNTKNDLVFLIPNTLAFGDKNYPFSPSTFGTRESDFPITVYAEINKDQENKYYQKKLDSVFNQYVIENELSIDSKHEKENNVVLIKSKSSLSIKYKLFVKKNFGNNSYSSRFKQNYPVYDKVIKGGYAGSEYVQRFSKLNFGKAKFVAQPVIKDSLFLRLSEKDVTDL</sequence>
<protein>
    <submittedName>
        <fullName evidence="1">Uncharacterized protein</fullName>
    </submittedName>
</protein>
<dbReference type="EMBL" id="LPUR01000011">
    <property type="protein sequence ID" value="KXH82949.1"/>
    <property type="molecule type" value="Genomic_DNA"/>
</dbReference>
<name>A0A135WDH9_9FLAO</name>
<reference evidence="1" key="2">
    <citation type="submission" date="2015-12" db="EMBL/GenBank/DDBJ databases">
        <authorList>
            <person name="Shamseldin A."/>
            <person name="Moawad H."/>
            <person name="Abd El-Rahim W.M."/>
            <person name="Sadowsky M.J."/>
        </authorList>
    </citation>
    <scope>NUCLEOTIDE SEQUENCE</scope>
    <source>
        <strain evidence="1">KJ1R5</strain>
    </source>
</reference>
<proteinExistence type="predicted"/>
<gene>
    <name evidence="2" type="ORF">ACKW6Q_21510</name>
    <name evidence="1" type="ORF">AU378_10960</name>
</gene>
<dbReference type="Proteomes" id="UP000070513">
    <property type="component" value="Unassembled WGS sequence"/>
</dbReference>
<reference evidence="3" key="1">
    <citation type="submission" date="2015-12" db="EMBL/GenBank/DDBJ databases">
        <title>Genome sequence of a biocontrol rhizobacterium Chryseobacterium kwangjuense strain KJ1R5 isolated from pepper (Capsicum annuum L.).</title>
        <authorList>
            <person name="Jeong J.-J."/>
            <person name="Park H."/>
            <person name="Mannaa M."/>
            <person name="Sang M.K."/>
            <person name="Choi I.-G."/>
            <person name="Kim K.D."/>
        </authorList>
    </citation>
    <scope>NUCLEOTIDE SEQUENCE [LARGE SCALE GENOMIC DNA]</scope>
    <source>
        <strain evidence="3">KJ1R5</strain>
    </source>
</reference>
<dbReference type="RefSeq" id="WP_062651034.1">
    <property type="nucleotide sequence ID" value="NZ_JBJXVJ010000005.1"/>
</dbReference>
<evidence type="ECO:0000313" key="1">
    <source>
        <dbReference type="EMBL" id="KXH82949.1"/>
    </source>
</evidence>